<name>F2EGD7_HORVV</name>
<sequence length="96" mass="11788">MQRETRLRENSLASQRRANTSMMMVRLLQRFLLLIKSFQENIRRERRSIQMCWKRAAKQKILMKVRIERLRREERKGVKPVQTLVRMHLLGERKLV</sequence>
<protein>
    <submittedName>
        <fullName evidence="1">Predicted protein</fullName>
    </submittedName>
</protein>
<dbReference type="AlphaFoldDB" id="F2EGD7"/>
<accession>F2EGD7</accession>
<evidence type="ECO:0000313" key="1">
    <source>
        <dbReference type="EMBL" id="BAK06409.1"/>
    </source>
</evidence>
<dbReference type="EMBL" id="AK375214">
    <property type="protein sequence ID" value="BAK06409.1"/>
    <property type="molecule type" value="mRNA"/>
</dbReference>
<organism evidence="1">
    <name type="scientific">Hordeum vulgare subsp. vulgare</name>
    <name type="common">Domesticated barley</name>
    <dbReference type="NCBI Taxonomy" id="112509"/>
    <lineage>
        <taxon>Eukaryota</taxon>
        <taxon>Viridiplantae</taxon>
        <taxon>Streptophyta</taxon>
        <taxon>Embryophyta</taxon>
        <taxon>Tracheophyta</taxon>
        <taxon>Spermatophyta</taxon>
        <taxon>Magnoliopsida</taxon>
        <taxon>Liliopsida</taxon>
        <taxon>Poales</taxon>
        <taxon>Poaceae</taxon>
        <taxon>BOP clade</taxon>
        <taxon>Pooideae</taxon>
        <taxon>Triticodae</taxon>
        <taxon>Triticeae</taxon>
        <taxon>Hordeinae</taxon>
        <taxon>Hordeum</taxon>
    </lineage>
</organism>
<proteinExistence type="evidence at transcript level"/>
<reference evidence="1" key="1">
    <citation type="journal article" date="2011" name="Plant Physiol.">
        <title>Comprehensive sequence analysis of 24,783 barley full-length cDNAs derived from 12 clone libraries.</title>
        <authorList>
            <person name="Matsumoto T."/>
            <person name="Tanaka T."/>
            <person name="Sakai H."/>
            <person name="Amano N."/>
            <person name="Kanamori H."/>
            <person name="Kurita K."/>
            <person name="Kikuta A."/>
            <person name="Kamiya K."/>
            <person name="Yamamoto M."/>
            <person name="Ikawa H."/>
            <person name="Fujii N."/>
            <person name="Hori K."/>
            <person name="Itoh T."/>
            <person name="Sato K."/>
        </authorList>
    </citation>
    <scope>NUCLEOTIDE SEQUENCE</scope>
    <source>
        <tissue evidence="1">Flower</tissue>
    </source>
</reference>